<keyword evidence="1" id="KW-0472">Membrane</keyword>
<evidence type="ECO:0000313" key="3">
    <source>
        <dbReference type="EMBL" id="SKA69015.1"/>
    </source>
</evidence>
<dbReference type="InterPro" id="IPR032616">
    <property type="entry name" value="DUF4886"/>
</dbReference>
<dbReference type="Proteomes" id="UP000190814">
    <property type="component" value="Unassembled WGS sequence"/>
</dbReference>
<dbReference type="PROSITE" id="PS51257">
    <property type="entry name" value="PROKAR_LIPOPROTEIN"/>
    <property type="match status" value="1"/>
</dbReference>
<dbReference type="Gene3D" id="3.40.50.1110">
    <property type="entry name" value="SGNH hydrolase"/>
    <property type="match status" value="1"/>
</dbReference>
<protein>
    <recommendedName>
        <fullName evidence="2">DUF4886 domain-containing protein</fullName>
    </recommendedName>
</protein>
<keyword evidence="4" id="KW-1185">Reference proteome</keyword>
<dbReference type="STRING" id="39495.SAMN02745111_01733"/>
<sequence length="302" mass="35076">MNSNFRNKSGRMLVGLLSIIMILSCILTFNINRVEASGKNEKKETLKILAIGNSFAYNTLHYVSEMATELGYEDVVVGNLYIGGCSLNKHWKNARENRAVYEYGKKNGKLNQKKWRRKYDVSMDQALLDEEWDYIVMLQYSGDSGKLKTYKNLNKLVKFVKKRINKNTKLIWNMTWAYQGNYKKKRFAYYKYDQKLMYKKIVKVTKRKIKNNKNFIMVIPSGTVIQNARTSSYGDHFTVDGRHLNKKARYMASLGFVCTLLDVKPEKVSYQPKGITKKTRIIAIEAVNEAINNSYNITKVNK</sequence>
<dbReference type="Pfam" id="PF16227">
    <property type="entry name" value="DUF4886"/>
    <property type="match status" value="1"/>
</dbReference>
<gene>
    <name evidence="3" type="ORF">SAMN02745111_01733</name>
</gene>
<feature type="transmembrane region" description="Helical" evidence="1">
    <location>
        <begin position="12"/>
        <end position="31"/>
    </location>
</feature>
<dbReference type="AlphaFoldDB" id="A0A1T4VW20"/>
<evidence type="ECO:0000259" key="2">
    <source>
        <dbReference type="Pfam" id="PF16227"/>
    </source>
</evidence>
<dbReference type="RefSeq" id="WP_078766582.1">
    <property type="nucleotide sequence ID" value="NZ_FUXZ01000010.1"/>
</dbReference>
<dbReference type="OrthoDB" id="265974at2"/>
<keyword evidence="1" id="KW-1133">Transmembrane helix</keyword>
<feature type="domain" description="DUF4886" evidence="2">
    <location>
        <begin position="47"/>
        <end position="288"/>
    </location>
</feature>
<dbReference type="InterPro" id="IPR036514">
    <property type="entry name" value="SGNH_hydro_sf"/>
</dbReference>
<dbReference type="SUPFAM" id="SSF52266">
    <property type="entry name" value="SGNH hydrolase"/>
    <property type="match status" value="1"/>
</dbReference>
<reference evidence="3 4" key="1">
    <citation type="submission" date="2017-02" db="EMBL/GenBank/DDBJ databases">
        <authorList>
            <person name="Peterson S.W."/>
        </authorList>
    </citation>
    <scope>NUCLEOTIDE SEQUENCE [LARGE SCALE GENOMIC DNA]</scope>
    <source>
        <strain evidence="3 4">ATCC 35992</strain>
    </source>
</reference>
<dbReference type="EMBL" id="FUXZ01000010">
    <property type="protein sequence ID" value="SKA69015.1"/>
    <property type="molecule type" value="Genomic_DNA"/>
</dbReference>
<keyword evidence="1" id="KW-0812">Transmembrane</keyword>
<name>A0A1T4VW20_9FIRM</name>
<evidence type="ECO:0000313" key="4">
    <source>
        <dbReference type="Proteomes" id="UP000190814"/>
    </source>
</evidence>
<organism evidence="3 4">
    <name type="scientific">Eubacterium uniforme</name>
    <dbReference type="NCBI Taxonomy" id="39495"/>
    <lineage>
        <taxon>Bacteria</taxon>
        <taxon>Bacillati</taxon>
        <taxon>Bacillota</taxon>
        <taxon>Clostridia</taxon>
        <taxon>Eubacteriales</taxon>
        <taxon>Eubacteriaceae</taxon>
        <taxon>Eubacterium</taxon>
    </lineage>
</organism>
<evidence type="ECO:0000256" key="1">
    <source>
        <dbReference type="SAM" id="Phobius"/>
    </source>
</evidence>
<proteinExistence type="predicted"/>
<accession>A0A1T4VW20</accession>